<protein>
    <recommendedName>
        <fullName evidence="4">Phage shock protein A (IM30)</fullName>
    </recommendedName>
</protein>
<feature type="compositionally biased region" description="Basic and acidic residues" evidence="1">
    <location>
        <begin position="42"/>
        <end position="78"/>
    </location>
</feature>
<name>A0A1S1L3J0_9MYCO</name>
<dbReference type="RefSeq" id="WP_070939746.1">
    <property type="nucleotide sequence ID" value="NZ_MLIK01000024.1"/>
</dbReference>
<evidence type="ECO:0000256" key="1">
    <source>
        <dbReference type="SAM" id="MobiDB-lite"/>
    </source>
</evidence>
<dbReference type="Proteomes" id="UP000179616">
    <property type="component" value="Unassembled WGS sequence"/>
</dbReference>
<proteinExistence type="predicted"/>
<gene>
    <name evidence="2" type="ORF">BKG76_21655</name>
</gene>
<accession>A0A1S1L3J0</accession>
<reference evidence="2 3" key="1">
    <citation type="submission" date="2016-10" db="EMBL/GenBank/DDBJ databases">
        <title>Evaluation of Human, Veterinary and Environmental Mycobacterium chelonae Isolates by Core Genome Phylogenomic Analysis, Targeted Gene Comparison, and Anti-microbial Susceptibility Patterns: A Tale of Mistaken Identities.</title>
        <authorList>
            <person name="Fogelson S.B."/>
            <person name="Camus A.C."/>
            <person name="Lorenz W."/>
            <person name="Vasireddy R."/>
            <person name="Vasireddy S."/>
            <person name="Smith T."/>
            <person name="Brown-Elliott B.A."/>
            <person name="Wallace R.J.Jr."/>
            <person name="Hasan N.A."/>
            <person name="Reischl U."/>
            <person name="Sanchez S."/>
        </authorList>
    </citation>
    <scope>NUCLEOTIDE SEQUENCE [LARGE SCALE GENOMIC DNA]</scope>
    <source>
        <strain evidence="2 3">1559</strain>
    </source>
</reference>
<dbReference type="OrthoDB" id="4377479at2"/>
<organism evidence="2 3">
    <name type="scientific">Mycobacteroides franklinii</name>
    <dbReference type="NCBI Taxonomy" id="948102"/>
    <lineage>
        <taxon>Bacteria</taxon>
        <taxon>Bacillati</taxon>
        <taxon>Actinomycetota</taxon>
        <taxon>Actinomycetes</taxon>
        <taxon>Mycobacteriales</taxon>
        <taxon>Mycobacteriaceae</taxon>
        <taxon>Mycobacteroides</taxon>
    </lineage>
</organism>
<dbReference type="EMBL" id="MLIK01000024">
    <property type="protein sequence ID" value="OHU19094.1"/>
    <property type="molecule type" value="Genomic_DNA"/>
</dbReference>
<evidence type="ECO:0008006" key="4">
    <source>
        <dbReference type="Google" id="ProtNLM"/>
    </source>
</evidence>
<dbReference type="AlphaFoldDB" id="A0A1S1L3J0"/>
<comment type="caution">
    <text evidence="2">The sequence shown here is derived from an EMBL/GenBank/DDBJ whole genome shotgun (WGS) entry which is preliminary data.</text>
</comment>
<evidence type="ECO:0000313" key="2">
    <source>
        <dbReference type="EMBL" id="OHU19094.1"/>
    </source>
</evidence>
<feature type="region of interest" description="Disordered" evidence="1">
    <location>
        <begin position="27"/>
        <end position="86"/>
    </location>
</feature>
<dbReference type="GeneID" id="57169433"/>
<dbReference type="STRING" id="948102.BKG76_21655"/>
<sequence>MADTPDPGYDDSGVPTFDSVRERIETRSGTAAGAAELDAVSDEGRSIEEQFEARSRAAAERLEEIRQSMRDEASRQRPDGQSPPHG</sequence>
<evidence type="ECO:0000313" key="3">
    <source>
        <dbReference type="Proteomes" id="UP000179616"/>
    </source>
</evidence>